<evidence type="ECO:0000256" key="2">
    <source>
        <dbReference type="ARBA" id="ARBA00022723"/>
    </source>
</evidence>
<evidence type="ECO:0000256" key="1">
    <source>
        <dbReference type="ARBA" id="ARBA00008635"/>
    </source>
</evidence>
<sequence length="157" mass="18468">MLQLFRYNWMVRDEWFQLCRQIPTDELLRERIGGAGSILYTLFHILDVEYSWLRGIQEKPDIQVEFEDYKSIQQLQELSDTWRAELEPYLEAWTSSLDHEAAKVPWATGQYTKGEIVRHVIAHEIHHMGQLSIWARELGLRPVSANVIGRGLFKQEG</sequence>
<gene>
    <name evidence="4" type="ORF">D3P09_10930</name>
</gene>
<feature type="binding site" evidence="3">
    <location>
        <position position="123"/>
    </location>
    <ligand>
        <name>a divalent metal cation</name>
        <dbReference type="ChEBI" id="CHEBI:60240"/>
    </ligand>
</feature>
<dbReference type="Gene3D" id="1.20.120.450">
    <property type="entry name" value="dinb family like domain"/>
    <property type="match status" value="1"/>
</dbReference>
<reference evidence="4 5" key="1">
    <citation type="submission" date="2018-09" db="EMBL/GenBank/DDBJ databases">
        <title>Paenibacillus aracenensis nov. sp. isolated from a cave in southern Spain.</title>
        <authorList>
            <person name="Jurado V."/>
            <person name="Gutierrez-Patricio S."/>
            <person name="Gonzalez-Pimentel J.L."/>
            <person name="Miller A.Z."/>
            <person name="Laiz L."/>
            <person name="Saiz-Jimenez C."/>
        </authorList>
    </citation>
    <scope>NUCLEOTIDE SEQUENCE [LARGE SCALE GENOMIC DNA]</scope>
    <source>
        <strain evidence="4 5">JCM 19203</strain>
    </source>
</reference>
<dbReference type="InterPro" id="IPR034660">
    <property type="entry name" value="DinB/YfiT-like"/>
</dbReference>
<feature type="binding site" evidence="3">
    <location>
        <position position="127"/>
    </location>
    <ligand>
        <name>a divalent metal cation</name>
        <dbReference type="ChEBI" id="CHEBI:60240"/>
    </ligand>
</feature>
<dbReference type="OrthoDB" id="25666at2"/>
<name>A0A3A6PJH8_9BACL</name>
<accession>A0A3A6PJH8</accession>
<dbReference type="RefSeq" id="WP_120109732.1">
    <property type="nucleotide sequence ID" value="NZ_QXQB01000002.1"/>
</dbReference>
<dbReference type="GO" id="GO:0046872">
    <property type="term" value="F:metal ion binding"/>
    <property type="evidence" value="ECO:0007669"/>
    <property type="project" value="UniProtKB-KW"/>
</dbReference>
<dbReference type="InterPro" id="IPR007837">
    <property type="entry name" value="DinB"/>
</dbReference>
<keyword evidence="5" id="KW-1185">Reference proteome</keyword>
<dbReference type="PANTHER" id="PTHR37302">
    <property type="entry name" value="SLR1116 PROTEIN"/>
    <property type="match status" value="1"/>
</dbReference>
<dbReference type="SUPFAM" id="SSF109854">
    <property type="entry name" value="DinB/YfiT-like putative metalloenzymes"/>
    <property type="match status" value="1"/>
</dbReference>
<dbReference type="Proteomes" id="UP000267798">
    <property type="component" value="Unassembled WGS sequence"/>
</dbReference>
<evidence type="ECO:0000313" key="5">
    <source>
        <dbReference type="Proteomes" id="UP000267798"/>
    </source>
</evidence>
<protein>
    <submittedName>
        <fullName evidence="4">DUF664 domain-containing protein</fullName>
    </submittedName>
</protein>
<keyword evidence="2 3" id="KW-0479">Metal-binding</keyword>
<dbReference type="Pfam" id="PF05163">
    <property type="entry name" value="DinB"/>
    <property type="match status" value="1"/>
</dbReference>
<dbReference type="AlphaFoldDB" id="A0A3A6PJH8"/>
<feature type="binding site" evidence="3">
    <location>
        <position position="44"/>
    </location>
    <ligand>
        <name>a divalent metal cation</name>
        <dbReference type="ChEBI" id="CHEBI:60240"/>
    </ligand>
</feature>
<evidence type="ECO:0000313" key="4">
    <source>
        <dbReference type="EMBL" id="RJX39896.1"/>
    </source>
</evidence>
<dbReference type="PANTHER" id="PTHR37302:SF3">
    <property type="entry name" value="DAMAGE-INDUCIBLE PROTEIN DINB"/>
    <property type="match status" value="1"/>
</dbReference>
<comment type="caution">
    <text evidence="4">The sequence shown here is derived from an EMBL/GenBank/DDBJ whole genome shotgun (WGS) entry which is preliminary data.</text>
</comment>
<comment type="similarity">
    <text evidence="1">Belongs to the DinB family.</text>
</comment>
<dbReference type="EMBL" id="QXQB01000002">
    <property type="protein sequence ID" value="RJX39896.1"/>
    <property type="molecule type" value="Genomic_DNA"/>
</dbReference>
<proteinExistence type="inferred from homology"/>
<organism evidence="4 5">
    <name type="scientific">Paenibacillus pinisoli</name>
    <dbReference type="NCBI Taxonomy" id="1276110"/>
    <lineage>
        <taxon>Bacteria</taxon>
        <taxon>Bacillati</taxon>
        <taxon>Bacillota</taxon>
        <taxon>Bacilli</taxon>
        <taxon>Bacillales</taxon>
        <taxon>Paenibacillaceae</taxon>
        <taxon>Paenibacillus</taxon>
    </lineage>
</organism>
<evidence type="ECO:0000256" key="3">
    <source>
        <dbReference type="PIRSR" id="PIRSR607837-1"/>
    </source>
</evidence>